<evidence type="ECO:0000313" key="1">
    <source>
        <dbReference type="EMBL" id="NUV78321.1"/>
    </source>
</evidence>
<sequence>MTYFSPRKRPVDPGSPADHTFVVANVQPPAIRPFACWSYREEGGKEVCPGGQGNYPVADCYRLNYDATHLDTAGIGVYGLNGVCHQSANCFLFSANIVMPFWEIGGGFLTYFFYGAFGSAYRLWRPLIYGQCVDKRGSQGDLPAEGRDRELIDRIVQLRERRTEVGAEDEKEEVVEELRECVEYFTPDVDLPADFSDKQMEFLTEKENIIGPTAADAGRRGGEQAAERLNELGHQFLQALGDGMVSTQDYEKLIGAPPGQMIDLIDPNLAHLVGQQPPDQPD</sequence>
<dbReference type="Proteomes" id="UP000556843">
    <property type="component" value="Unassembled WGS sequence"/>
</dbReference>
<proteinExistence type="predicted"/>
<protein>
    <submittedName>
        <fullName evidence="1">Uncharacterized protein</fullName>
    </submittedName>
</protein>
<accession>A0ACC7Y8N9</accession>
<name>A0ACC7Y8N9_9ACTN</name>
<reference evidence="1" key="1">
    <citation type="submission" date="2020-03" db="EMBL/GenBank/DDBJ databases">
        <title>Complete genome sequence of sixteen Streptomyces strains facilitates identification of candidate genes involved in plant growth-promotion in grain legumes and cereals.</title>
        <authorList>
            <person name="Gopalakrishnan S."/>
            <person name="Thakur V."/>
            <person name="Saxena R."/>
            <person name="Vadlamudi S."/>
            <person name="Purohit S."/>
            <person name="Kumar V."/>
            <person name="Rathore A."/>
            <person name="Chitikineni A."/>
            <person name="Varshney R.K."/>
        </authorList>
    </citation>
    <scope>NUCLEOTIDE SEQUENCE</scope>
    <source>
        <strain evidence="1">CAI-93</strain>
    </source>
</reference>
<comment type="caution">
    <text evidence="1">The sequence shown here is derived from an EMBL/GenBank/DDBJ whole genome shotgun (WGS) entry which is preliminary data.</text>
</comment>
<keyword evidence="2" id="KW-1185">Reference proteome</keyword>
<evidence type="ECO:0000313" key="2">
    <source>
        <dbReference type="Proteomes" id="UP000556843"/>
    </source>
</evidence>
<organism evidence="1 2">
    <name type="scientific">Streptomyces fungicidicus</name>
    <dbReference type="NCBI Taxonomy" id="68203"/>
    <lineage>
        <taxon>Bacteria</taxon>
        <taxon>Bacillati</taxon>
        <taxon>Actinomycetota</taxon>
        <taxon>Actinomycetes</taxon>
        <taxon>Kitasatosporales</taxon>
        <taxon>Streptomycetaceae</taxon>
        <taxon>Streptomyces</taxon>
    </lineage>
</organism>
<gene>
    <name evidence="1" type="ORF">G6W56_30520</name>
</gene>
<dbReference type="EMBL" id="JAANNW010000080">
    <property type="protein sequence ID" value="NUV78321.1"/>
    <property type="molecule type" value="Genomic_DNA"/>
</dbReference>